<name>A0A1Y1XFY0_9FUNG</name>
<reference evidence="1 2" key="1">
    <citation type="submission" date="2016-08" db="EMBL/GenBank/DDBJ databases">
        <title>A Parts List for Fungal Cellulosomes Revealed by Comparative Genomics.</title>
        <authorList>
            <consortium name="DOE Joint Genome Institute"/>
            <person name="Haitjema C.H."/>
            <person name="Gilmore S.P."/>
            <person name="Henske J.K."/>
            <person name="Solomon K.V."/>
            <person name="De Groot R."/>
            <person name="Kuo A."/>
            <person name="Mondo S.J."/>
            <person name="Salamov A.A."/>
            <person name="Labutti K."/>
            <person name="Zhao Z."/>
            <person name="Chiniquy J."/>
            <person name="Barry K."/>
            <person name="Brewer H.M."/>
            <person name="Purvine S.O."/>
            <person name="Wright A.T."/>
            <person name="Boxma B."/>
            <person name="Van Alen T."/>
            <person name="Hackstein J.H."/>
            <person name="Baker S.E."/>
            <person name="Grigoriev I.V."/>
            <person name="O'Malley M.A."/>
        </authorList>
    </citation>
    <scope>NUCLEOTIDE SEQUENCE [LARGE SCALE GENOMIC DNA]</scope>
    <source>
        <strain evidence="1 2">S4</strain>
    </source>
</reference>
<evidence type="ECO:0000313" key="2">
    <source>
        <dbReference type="Proteomes" id="UP000193944"/>
    </source>
</evidence>
<dbReference type="InterPro" id="IPR001370">
    <property type="entry name" value="BIR_rpt"/>
</dbReference>
<sequence>MYKFNDEKKRWVKKGPIVIFILSKQFRLVTYNLYGQQTPSLNIKIWEFMSKYYRINNNMILLNSFGRNFKNKVFINTSVAYLKDIIDTTRLSEKELNLIQNEKVNICNSTVLPYPEEDASKIIFSFKETGARFKAAFDKVCNDLFVYNCQKRYSTFCSEQPVFTYQEHPTDKLCKYPYMNNELFVALAKCGFEYKPIEDETGKLLNDRVVCNFCGATYAGWFINCDYILTVHRQHRNAIAYKCPFVYQ</sequence>
<dbReference type="EMBL" id="MCFG01000048">
    <property type="protein sequence ID" value="ORX84669.1"/>
    <property type="molecule type" value="Genomic_DNA"/>
</dbReference>
<dbReference type="SUPFAM" id="SSF57924">
    <property type="entry name" value="Inhibitor of apoptosis (IAP) repeat"/>
    <property type="match status" value="1"/>
</dbReference>
<dbReference type="Proteomes" id="UP000193944">
    <property type="component" value="Unassembled WGS sequence"/>
</dbReference>
<dbReference type="AlphaFoldDB" id="A0A1Y1XFY0"/>
<protein>
    <submittedName>
        <fullName evidence="1">Uncharacterized protein</fullName>
    </submittedName>
</protein>
<evidence type="ECO:0000313" key="1">
    <source>
        <dbReference type="EMBL" id="ORX84669.1"/>
    </source>
</evidence>
<gene>
    <name evidence="1" type="ORF">BCR32DRAFT_242415</name>
</gene>
<dbReference type="Pfam" id="PF00653">
    <property type="entry name" value="BIR"/>
    <property type="match status" value="1"/>
</dbReference>
<organism evidence="1 2">
    <name type="scientific">Anaeromyces robustus</name>
    <dbReference type="NCBI Taxonomy" id="1754192"/>
    <lineage>
        <taxon>Eukaryota</taxon>
        <taxon>Fungi</taxon>
        <taxon>Fungi incertae sedis</taxon>
        <taxon>Chytridiomycota</taxon>
        <taxon>Chytridiomycota incertae sedis</taxon>
        <taxon>Neocallimastigomycetes</taxon>
        <taxon>Neocallimastigales</taxon>
        <taxon>Neocallimastigaceae</taxon>
        <taxon>Anaeromyces</taxon>
    </lineage>
</organism>
<dbReference type="PROSITE" id="PS50143">
    <property type="entry name" value="BIR_REPEAT_2"/>
    <property type="match status" value="1"/>
</dbReference>
<proteinExistence type="predicted"/>
<accession>A0A1Y1XFY0</accession>
<dbReference type="OrthoDB" id="2109639at2759"/>
<reference evidence="1 2" key="2">
    <citation type="submission" date="2016-08" db="EMBL/GenBank/DDBJ databases">
        <title>Pervasive Adenine N6-methylation of Active Genes in Fungi.</title>
        <authorList>
            <consortium name="DOE Joint Genome Institute"/>
            <person name="Mondo S.J."/>
            <person name="Dannebaum R.O."/>
            <person name="Kuo R.C."/>
            <person name="Labutti K."/>
            <person name="Haridas S."/>
            <person name="Kuo A."/>
            <person name="Salamov A."/>
            <person name="Ahrendt S.R."/>
            <person name="Lipzen A."/>
            <person name="Sullivan W."/>
            <person name="Andreopoulos W.B."/>
            <person name="Clum A."/>
            <person name="Lindquist E."/>
            <person name="Daum C."/>
            <person name="Ramamoorthy G.K."/>
            <person name="Gryganskyi A."/>
            <person name="Culley D."/>
            <person name="Magnuson J.K."/>
            <person name="James T.Y."/>
            <person name="O'Malley M.A."/>
            <person name="Stajich J.E."/>
            <person name="Spatafora J.W."/>
            <person name="Visel A."/>
            <person name="Grigoriev I.V."/>
        </authorList>
    </citation>
    <scope>NUCLEOTIDE SEQUENCE [LARGE SCALE GENOMIC DNA]</scope>
    <source>
        <strain evidence="1 2">S4</strain>
    </source>
</reference>
<comment type="caution">
    <text evidence="1">The sequence shown here is derived from an EMBL/GenBank/DDBJ whole genome shotgun (WGS) entry which is preliminary data.</text>
</comment>
<dbReference type="Gene3D" id="1.10.1170.10">
    <property type="entry name" value="Inhibitor Of Apoptosis Protein (2mihbC-IAP-1), Chain A"/>
    <property type="match status" value="1"/>
</dbReference>
<keyword evidence="2" id="KW-1185">Reference proteome</keyword>